<dbReference type="EMBL" id="BMVG01000028">
    <property type="protein sequence ID" value="GHE11387.1"/>
    <property type="molecule type" value="Genomic_DNA"/>
</dbReference>
<evidence type="ECO:0000313" key="2">
    <source>
        <dbReference type="Proteomes" id="UP000655443"/>
    </source>
</evidence>
<gene>
    <name evidence="1" type="ORF">GCM10010339_70980</name>
</gene>
<dbReference type="RefSeq" id="WP_189957729.1">
    <property type="nucleotide sequence ID" value="NZ_BMVG01000028.1"/>
</dbReference>
<dbReference type="AlphaFoldDB" id="A0A918YQ01"/>
<reference evidence="1" key="1">
    <citation type="journal article" date="2014" name="Int. J. Syst. Evol. Microbiol.">
        <title>Complete genome sequence of Corynebacterium casei LMG S-19264T (=DSM 44701T), isolated from a smear-ripened cheese.</title>
        <authorList>
            <consortium name="US DOE Joint Genome Institute (JGI-PGF)"/>
            <person name="Walter F."/>
            <person name="Albersmeier A."/>
            <person name="Kalinowski J."/>
            <person name="Ruckert C."/>
        </authorList>
    </citation>
    <scope>NUCLEOTIDE SEQUENCE</scope>
    <source>
        <strain evidence="1">JCM 4714</strain>
    </source>
</reference>
<proteinExistence type="predicted"/>
<dbReference type="Proteomes" id="UP000655443">
    <property type="component" value="Unassembled WGS sequence"/>
</dbReference>
<name>A0A918YQ01_9ACTN</name>
<evidence type="ECO:0000313" key="1">
    <source>
        <dbReference type="EMBL" id="GHE11387.1"/>
    </source>
</evidence>
<reference evidence="1" key="2">
    <citation type="submission" date="2020-09" db="EMBL/GenBank/DDBJ databases">
        <authorList>
            <person name="Sun Q."/>
            <person name="Ohkuma M."/>
        </authorList>
    </citation>
    <scope>NUCLEOTIDE SEQUENCE</scope>
    <source>
        <strain evidence="1">JCM 4714</strain>
    </source>
</reference>
<organism evidence="1 2">
    <name type="scientific">Streptomyces alanosinicus</name>
    <dbReference type="NCBI Taxonomy" id="68171"/>
    <lineage>
        <taxon>Bacteria</taxon>
        <taxon>Bacillati</taxon>
        <taxon>Actinomycetota</taxon>
        <taxon>Actinomycetes</taxon>
        <taxon>Kitasatosporales</taxon>
        <taxon>Streptomycetaceae</taxon>
        <taxon>Streptomyces</taxon>
    </lineage>
</organism>
<accession>A0A918YQ01</accession>
<keyword evidence="2" id="KW-1185">Reference proteome</keyword>
<comment type="caution">
    <text evidence="1">The sequence shown here is derived from an EMBL/GenBank/DDBJ whole genome shotgun (WGS) entry which is preliminary data.</text>
</comment>
<sequence length="106" mass="11343">MNSDVLHWLHAQLGPDIDAANLVSRYERLGSARAVALEVLHERTAALLADPLKVTVNGVVTIDNSANVSALERQAARISAAEAPDDLSPMQGGTLIAVQLHTRARR</sequence>
<protein>
    <submittedName>
        <fullName evidence="1">Uncharacterized protein</fullName>
    </submittedName>
</protein>